<feature type="binding site" evidence="7">
    <location>
        <position position="106"/>
    </location>
    <ligand>
        <name>NADPH</name>
        <dbReference type="ChEBI" id="CHEBI:57783"/>
    </ligand>
</feature>
<feature type="active site" description="Proton acceptor" evidence="7 8">
    <location>
        <position position="189"/>
    </location>
</feature>
<comment type="similarity">
    <text evidence="1 7 11">Belongs to the NAD-dependent glycerol-3-phosphate dehydrogenase family.</text>
</comment>
<keyword evidence="7" id="KW-0547">Nucleotide-binding</keyword>
<dbReference type="InterPro" id="IPR008927">
    <property type="entry name" value="6-PGluconate_DH-like_C_sf"/>
</dbReference>
<dbReference type="EC" id="1.1.1.94" evidence="7"/>
<evidence type="ECO:0000259" key="13">
    <source>
        <dbReference type="Pfam" id="PF01210"/>
    </source>
</evidence>
<feature type="binding site" evidence="7">
    <location>
        <position position="36"/>
    </location>
    <ligand>
        <name>NADPH</name>
        <dbReference type="ChEBI" id="CHEBI:57783"/>
    </ligand>
</feature>
<dbReference type="GO" id="GO:0046168">
    <property type="term" value="P:glycerol-3-phosphate catabolic process"/>
    <property type="evidence" value="ECO:0007669"/>
    <property type="project" value="InterPro"/>
</dbReference>
<dbReference type="Pfam" id="PF07479">
    <property type="entry name" value="NAD_Gly3P_dh_C"/>
    <property type="match status" value="1"/>
</dbReference>
<keyword evidence="5 7" id="KW-0594">Phospholipid biosynthesis</keyword>
<dbReference type="NCBIfam" id="NF000940">
    <property type="entry name" value="PRK00094.1-2"/>
    <property type="match status" value="1"/>
</dbReference>
<name>A0A502F8N5_9PROT</name>
<dbReference type="InterPro" id="IPR006168">
    <property type="entry name" value="G3P_DH_NAD-dep"/>
</dbReference>
<dbReference type="EMBL" id="RCZP01000045">
    <property type="protein sequence ID" value="TPG45719.1"/>
    <property type="molecule type" value="Genomic_DNA"/>
</dbReference>
<dbReference type="Gene3D" id="3.40.50.720">
    <property type="entry name" value="NAD(P)-binding Rossmann-like Domain"/>
    <property type="match status" value="1"/>
</dbReference>
<evidence type="ECO:0000256" key="1">
    <source>
        <dbReference type="ARBA" id="ARBA00011009"/>
    </source>
</evidence>
<dbReference type="Pfam" id="PF01210">
    <property type="entry name" value="NAD_Gly3P_dh_N"/>
    <property type="match status" value="1"/>
</dbReference>
<dbReference type="GO" id="GO:0008654">
    <property type="term" value="P:phospholipid biosynthetic process"/>
    <property type="evidence" value="ECO:0007669"/>
    <property type="project" value="UniProtKB-KW"/>
</dbReference>
<dbReference type="SUPFAM" id="SSF48179">
    <property type="entry name" value="6-phosphogluconate dehydrogenase C-terminal domain-like"/>
    <property type="match status" value="1"/>
</dbReference>
<proteinExistence type="inferred from homology"/>
<feature type="binding site" evidence="10">
    <location>
        <position position="138"/>
    </location>
    <ligand>
        <name>NAD(+)</name>
        <dbReference type="ChEBI" id="CHEBI:57540"/>
    </ligand>
</feature>
<evidence type="ECO:0000256" key="9">
    <source>
        <dbReference type="PIRSR" id="PIRSR000114-2"/>
    </source>
</evidence>
<comment type="subcellular location">
    <subcellularLocation>
        <location evidence="7">Cytoplasm</location>
    </subcellularLocation>
</comment>
<evidence type="ECO:0000256" key="10">
    <source>
        <dbReference type="PIRSR" id="PIRSR000114-3"/>
    </source>
</evidence>
<dbReference type="PIRSF" id="PIRSF000114">
    <property type="entry name" value="Glycerol-3-P_dh"/>
    <property type="match status" value="1"/>
</dbReference>
<feature type="binding site" evidence="10">
    <location>
        <begin position="12"/>
        <end position="17"/>
    </location>
    <ligand>
        <name>NAD(+)</name>
        <dbReference type="ChEBI" id="CHEBI:57540"/>
    </ligand>
</feature>
<sequence>MRGNARKVTVIGAGAWGTALALQALRAGGEVSLWVREPARALAVDARRENALHLPGTPLPDGLAVTADAGAALAGASLAVLAVPTQHLGAVLRDLGALPPSLVVAKGVETGTLRFPLEILAEARPGLPAAVLSGPNFAHEVAAGLPAAAVVAGSDAALREAALARLSSPGFRLYEGADPMGVQVAGAAKNVAAIAAGAVMGAGLGENARAALVTRCLAEIARLAVALGGRAETVAGLSGLGDLMLTCAGAGSRNFSLGLALGRGESAAKVLAGRASVTEGVATAPALLARAARAGVELPVCAAVAAVLDGTLAVGDAVELLMGRPPRAE</sequence>
<evidence type="ECO:0000256" key="12">
    <source>
        <dbReference type="RuleBase" id="RU000439"/>
    </source>
</evidence>
<dbReference type="InterPro" id="IPR006109">
    <property type="entry name" value="G3P_DH_NAD-dep_C"/>
</dbReference>
<evidence type="ECO:0000259" key="14">
    <source>
        <dbReference type="Pfam" id="PF07479"/>
    </source>
</evidence>
<comment type="catalytic activity">
    <reaction evidence="7 12">
        <text>sn-glycerol 3-phosphate + NADP(+) = dihydroxyacetone phosphate + NADPH + H(+)</text>
        <dbReference type="Rhea" id="RHEA:11096"/>
        <dbReference type="ChEBI" id="CHEBI:15378"/>
        <dbReference type="ChEBI" id="CHEBI:57597"/>
        <dbReference type="ChEBI" id="CHEBI:57642"/>
        <dbReference type="ChEBI" id="CHEBI:57783"/>
        <dbReference type="ChEBI" id="CHEBI:58349"/>
        <dbReference type="EC" id="1.1.1.94"/>
    </reaction>
</comment>
<feature type="binding site" evidence="7">
    <location>
        <position position="189"/>
    </location>
    <ligand>
        <name>sn-glycerol 3-phosphate</name>
        <dbReference type="ChEBI" id="CHEBI:57597"/>
    </ligand>
</feature>
<feature type="binding site" evidence="7">
    <location>
        <position position="252"/>
    </location>
    <ligand>
        <name>sn-glycerol 3-phosphate</name>
        <dbReference type="ChEBI" id="CHEBI:57597"/>
    </ligand>
</feature>
<keyword evidence="7 10" id="KW-0520">NAD</keyword>
<evidence type="ECO:0000313" key="16">
    <source>
        <dbReference type="Proteomes" id="UP000317078"/>
    </source>
</evidence>
<dbReference type="Proteomes" id="UP000317078">
    <property type="component" value="Unassembled WGS sequence"/>
</dbReference>
<comment type="catalytic activity">
    <reaction evidence="7">
        <text>sn-glycerol 3-phosphate + NAD(+) = dihydroxyacetone phosphate + NADH + H(+)</text>
        <dbReference type="Rhea" id="RHEA:11092"/>
        <dbReference type="ChEBI" id="CHEBI:15378"/>
        <dbReference type="ChEBI" id="CHEBI:57540"/>
        <dbReference type="ChEBI" id="CHEBI:57597"/>
        <dbReference type="ChEBI" id="CHEBI:57642"/>
        <dbReference type="ChEBI" id="CHEBI:57945"/>
        <dbReference type="EC" id="1.1.1.94"/>
    </reaction>
</comment>
<keyword evidence="7" id="KW-0963">Cytoplasm</keyword>
<feature type="binding site" evidence="7">
    <location>
        <position position="106"/>
    </location>
    <ligand>
        <name>sn-glycerol 3-phosphate</name>
        <dbReference type="ChEBI" id="CHEBI:57597"/>
    </ligand>
</feature>
<feature type="binding site" evidence="7">
    <location>
        <position position="254"/>
    </location>
    <ligand>
        <name>sn-glycerol 3-phosphate</name>
        <dbReference type="ChEBI" id="CHEBI:57597"/>
    </ligand>
</feature>
<feature type="binding site" evidence="7">
    <location>
        <position position="16"/>
    </location>
    <ligand>
        <name>NADPH</name>
        <dbReference type="ChEBI" id="CHEBI:57783"/>
    </ligand>
</feature>
<comment type="caution">
    <text evidence="15">The sequence shown here is derived from an EMBL/GenBank/DDBJ whole genome shotgun (WGS) entry which is preliminary data.</text>
</comment>
<accession>A0A502F8N5</accession>
<feature type="binding site" evidence="9">
    <location>
        <begin position="253"/>
        <end position="254"/>
    </location>
    <ligand>
        <name>substrate</name>
    </ligand>
</feature>
<comment type="function">
    <text evidence="7">Catalyzes the reduction of the glycolytic intermediate dihydroxyacetone phosphate (DHAP) to sn-glycerol 3-phosphate (G3P), the key precursor for phospholipid synthesis.</text>
</comment>
<feature type="binding site" evidence="7">
    <location>
        <position position="253"/>
    </location>
    <ligand>
        <name>NADPH</name>
        <dbReference type="ChEBI" id="CHEBI:57783"/>
    </ligand>
</feature>
<dbReference type="GO" id="GO:0051287">
    <property type="term" value="F:NAD binding"/>
    <property type="evidence" value="ECO:0007669"/>
    <property type="project" value="InterPro"/>
</dbReference>
<dbReference type="PANTHER" id="PTHR11728">
    <property type="entry name" value="GLYCEROL-3-PHOSPHATE DEHYDROGENASE"/>
    <property type="match status" value="1"/>
</dbReference>
<keyword evidence="16" id="KW-1185">Reference proteome</keyword>
<evidence type="ECO:0000256" key="2">
    <source>
        <dbReference type="ARBA" id="ARBA00022516"/>
    </source>
</evidence>
<protein>
    <recommendedName>
        <fullName evidence="7">Glycerol-3-phosphate dehydrogenase [NAD(P)+]</fullName>
        <ecNumber evidence="7">1.1.1.94</ecNumber>
    </recommendedName>
    <alternativeName>
        <fullName evidence="7">NAD(P)(+)-dependent glycerol-3-phosphate dehydrogenase</fullName>
    </alternativeName>
    <alternativeName>
        <fullName evidence="7">NAD(P)H-dependent dihydroxyacetone-phosphate reductase</fullName>
    </alternativeName>
</protein>
<dbReference type="PRINTS" id="PR00077">
    <property type="entry name" value="GPDHDRGNASE"/>
</dbReference>
<feature type="binding site" evidence="7">
    <location>
        <position position="242"/>
    </location>
    <ligand>
        <name>sn-glycerol 3-phosphate</name>
        <dbReference type="ChEBI" id="CHEBI:57597"/>
    </ligand>
</feature>
<dbReference type="PANTHER" id="PTHR11728:SF1">
    <property type="entry name" value="GLYCEROL-3-PHOSPHATE DEHYDROGENASE [NAD(+)] 2, CHLOROPLASTIC"/>
    <property type="match status" value="1"/>
</dbReference>
<feature type="binding site" evidence="7">
    <location>
        <position position="277"/>
    </location>
    <ligand>
        <name>NADPH</name>
        <dbReference type="ChEBI" id="CHEBI:57783"/>
    </ligand>
</feature>
<organism evidence="15 16">
    <name type="scientific">Muricoccus nepalensis</name>
    <dbReference type="NCBI Taxonomy" id="1854500"/>
    <lineage>
        <taxon>Bacteria</taxon>
        <taxon>Pseudomonadati</taxon>
        <taxon>Pseudomonadota</taxon>
        <taxon>Alphaproteobacteria</taxon>
        <taxon>Acetobacterales</taxon>
        <taxon>Roseomonadaceae</taxon>
        <taxon>Muricoccus</taxon>
    </lineage>
</organism>
<dbReference type="Gene3D" id="1.10.1040.10">
    <property type="entry name" value="N-(1-d-carboxylethyl)-l-norvaline Dehydrogenase, domain 2"/>
    <property type="match status" value="1"/>
</dbReference>
<feature type="binding site" evidence="7">
    <location>
        <position position="279"/>
    </location>
    <ligand>
        <name>NADPH</name>
        <dbReference type="ChEBI" id="CHEBI:57783"/>
    </ligand>
</feature>
<keyword evidence="6 7" id="KW-1208">Phospholipid metabolism</keyword>
<evidence type="ECO:0000256" key="3">
    <source>
        <dbReference type="ARBA" id="ARBA00023002"/>
    </source>
</evidence>
<keyword evidence="4 7" id="KW-0443">Lipid metabolism</keyword>
<gene>
    <name evidence="7" type="primary">gpsA</name>
    <name evidence="15" type="ORF">EAH89_25935</name>
</gene>
<keyword evidence="7" id="KW-0521">NADP</keyword>
<dbReference type="GO" id="GO:0141152">
    <property type="term" value="F:glycerol-3-phosphate dehydrogenase (NAD+) activity"/>
    <property type="evidence" value="ECO:0007669"/>
    <property type="project" value="RHEA"/>
</dbReference>
<dbReference type="NCBIfam" id="NF000942">
    <property type="entry name" value="PRK00094.1-4"/>
    <property type="match status" value="1"/>
</dbReference>
<keyword evidence="2 7" id="KW-0444">Lipid biosynthesis</keyword>
<dbReference type="UniPathway" id="UPA00940"/>
<dbReference type="GO" id="GO:0141153">
    <property type="term" value="F:glycerol-3-phosphate dehydrogenase (NADP+) activity"/>
    <property type="evidence" value="ECO:0007669"/>
    <property type="project" value="RHEA"/>
</dbReference>
<evidence type="ECO:0000313" key="15">
    <source>
        <dbReference type="EMBL" id="TPG45719.1"/>
    </source>
</evidence>
<reference evidence="15 16" key="1">
    <citation type="journal article" date="2019" name="Environ. Microbiol.">
        <title>Species interactions and distinct microbial communities in high Arctic permafrost affected cryosols are associated with the CH4 and CO2 gas fluxes.</title>
        <authorList>
            <person name="Altshuler I."/>
            <person name="Hamel J."/>
            <person name="Turney S."/>
            <person name="Magnuson E."/>
            <person name="Levesque R."/>
            <person name="Greer C."/>
            <person name="Whyte L.G."/>
        </authorList>
    </citation>
    <scope>NUCLEOTIDE SEQUENCE [LARGE SCALE GENOMIC DNA]</scope>
    <source>
        <strain evidence="15 16">S9.3B</strain>
    </source>
</reference>
<dbReference type="InterPro" id="IPR036291">
    <property type="entry name" value="NAD(P)-bd_dom_sf"/>
</dbReference>
<dbReference type="AlphaFoldDB" id="A0A502F8N5"/>
<evidence type="ECO:0000256" key="6">
    <source>
        <dbReference type="ARBA" id="ARBA00023264"/>
    </source>
</evidence>
<dbReference type="GO" id="GO:0006650">
    <property type="term" value="P:glycerophospholipid metabolic process"/>
    <property type="evidence" value="ECO:0007669"/>
    <property type="project" value="UniProtKB-UniRule"/>
</dbReference>
<keyword evidence="3 7" id="KW-0560">Oxidoreductase</keyword>
<feature type="domain" description="Glycerol-3-phosphate dehydrogenase NAD-dependent C-terminal" evidence="14">
    <location>
        <begin position="178"/>
        <end position="318"/>
    </location>
</feature>
<feature type="binding site" evidence="7">
    <location>
        <position position="253"/>
    </location>
    <ligand>
        <name>sn-glycerol 3-phosphate</name>
        <dbReference type="ChEBI" id="CHEBI:57597"/>
    </ligand>
</feature>
<feature type="binding site" evidence="7">
    <location>
        <position position="138"/>
    </location>
    <ligand>
        <name>NADPH</name>
        <dbReference type="ChEBI" id="CHEBI:57783"/>
    </ligand>
</feature>
<dbReference type="InterPro" id="IPR013328">
    <property type="entry name" value="6PGD_dom2"/>
</dbReference>
<evidence type="ECO:0000256" key="7">
    <source>
        <dbReference type="HAMAP-Rule" id="MF_00394"/>
    </source>
</evidence>
<feature type="domain" description="Glycerol-3-phosphate dehydrogenase NAD-dependent N-terminal" evidence="13">
    <location>
        <begin position="7"/>
        <end position="156"/>
    </location>
</feature>
<evidence type="ECO:0000256" key="11">
    <source>
        <dbReference type="RuleBase" id="RU000437"/>
    </source>
</evidence>
<feature type="binding site" evidence="10">
    <location>
        <position position="253"/>
    </location>
    <ligand>
        <name>NAD(+)</name>
        <dbReference type="ChEBI" id="CHEBI:57540"/>
    </ligand>
</feature>
<dbReference type="HAMAP" id="MF_00394">
    <property type="entry name" value="NAD_Glyc3P_dehydrog"/>
    <property type="match status" value="1"/>
</dbReference>
<dbReference type="InterPro" id="IPR011128">
    <property type="entry name" value="G3P_DH_NAD-dep_N"/>
</dbReference>
<feature type="binding site" evidence="9">
    <location>
        <position position="106"/>
    </location>
    <ligand>
        <name>substrate</name>
    </ligand>
</feature>
<evidence type="ECO:0000256" key="4">
    <source>
        <dbReference type="ARBA" id="ARBA00023098"/>
    </source>
</evidence>
<dbReference type="SUPFAM" id="SSF51735">
    <property type="entry name" value="NAD(P)-binding Rossmann-fold domains"/>
    <property type="match status" value="1"/>
</dbReference>
<feature type="binding site" evidence="7">
    <location>
        <position position="134"/>
    </location>
    <ligand>
        <name>sn-glycerol 3-phosphate</name>
        <dbReference type="ChEBI" id="CHEBI:57597"/>
    </ligand>
</feature>
<dbReference type="RefSeq" id="WP_140886628.1">
    <property type="nucleotide sequence ID" value="NZ_RCZP01000045.1"/>
</dbReference>
<dbReference type="GO" id="GO:0005975">
    <property type="term" value="P:carbohydrate metabolic process"/>
    <property type="evidence" value="ECO:0007669"/>
    <property type="project" value="InterPro"/>
</dbReference>
<comment type="caution">
    <text evidence="7">Lacks conserved residue(s) required for the propagation of feature annotation.</text>
</comment>
<dbReference type="GO" id="GO:0046167">
    <property type="term" value="P:glycerol-3-phosphate biosynthetic process"/>
    <property type="evidence" value="ECO:0007669"/>
    <property type="project" value="UniProtKB-UniRule"/>
</dbReference>
<dbReference type="OrthoDB" id="9812273at2"/>
<evidence type="ECO:0000256" key="8">
    <source>
        <dbReference type="PIRSR" id="PIRSR000114-1"/>
    </source>
</evidence>
<comment type="pathway">
    <text evidence="7">Membrane lipid metabolism; glycerophospholipid metabolism.</text>
</comment>
<dbReference type="GO" id="GO:0005829">
    <property type="term" value="C:cytosol"/>
    <property type="evidence" value="ECO:0007669"/>
    <property type="project" value="TreeGrafter"/>
</dbReference>
<evidence type="ECO:0000256" key="5">
    <source>
        <dbReference type="ARBA" id="ARBA00023209"/>
    </source>
</evidence>